<evidence type="ECO:0000256" key="1">
    <source>
        <dbReference type="SAM" id="Phobius"/>
    </source>
</evidence>
<evidence type="ECO:0000313" key="2">
    <source>
        <dbReference type="EMBL" id="OGC88166.1"/>
    </source>
</evidence>
<comment type="caution">
    <text evidence="2">The sequence shown here is derived from an EMBL/GenBank/DDBJ whole genome shotgun (WGS) entry which is preliminary data.</text>
</comment>
<evidence type="ECO:0000313" key="3">
    <source>
        <dbReference type="Proteomes" id="UP000178720"/>
    </source>
</evidence>
<reference evidence="2 3" key="1">
    <citation type="journal article" date="2016" name="Nat. Commun.">
        <title>Thousands of microbial genomes shed light on interconnected biogeochemical processes in an aquifer system.</title>
        <authorList>
            <person name="Anantharaman K."/>
            <person name="Brown C.T."/>
            <person name="Hug L.A."/>
            <person name="Sharon I."/>
            <person name="Castelle C.J."/>
            <person name="Probst A.J."/>
            <person name="Thomas B.C."/>
            <person name="Singh A."/>
            <person name="Wilkins M.J."/>
            <person name="Karaoz U."/>
            <person name="Brodie E.L."/>
            <person name="Williams K.H."/>
            <person name="Hubbard S.S."/>
            <person name="Banfield J.F."/>
        </authorList>
    </citation>
    <scope>NUCLEOTIDE SEQUENCE [LARGE SCALE GENOMIC DNA]</scope>
</reference>
<dbReference type="EMBL" id="MEWV01000016">
    <property type="protein sequence ID" value="OGC88166.1"/>
    <property type="molecule type" value="Genomic_DNA"/>
</dbReference>
<dbReference type="Proteomes" id="UP000178720">
    <property type="component" value="Unassembled WGS sequence"/>
</dbReference>
<organism evidence="2 3">
    <name type="scientific">Candidatus Adlerbacteria bacterium RIFCSPHIGHO2_02_FULL_54_18</name>
    <dbReference type="NCBI Taxonomy" id="1797241"/>
    <lineage>
        <taxon>Bacteria</taxon>
        <taxon>Candidatus Adleribacteriota</taxon>
    </lineage>
</organism>
<sequence>MADEPESGGPYEIILFVGGILLVLVLLWYYNGGPDKADLRGLFLAPPMPVGSGDAYGPQLSATTTIDTRVNKQ</sequence>
<name>A0A1F4Y308_9BACT</name>
<dbReference type="AlphaFoldDB" id="A0A1F4Y308"/>
<keyword evidence="1" id="KW-0472">Membrane</keyword>
<protein>
    <submittedName>
        <fullName evidence="2">Uncharacterized protein</fullName>
    </submittedName>
</protein>
<keyword evidence="1" id="KW-1133">Transmembrane helix</keyword>
<accession>A0A1F4Y308</accession>
<feature type="transmembrane region" description="Helical" evidence="1">
    <location>
        <begin position="13"/>
        <end position="30"/>
    </location>
</feature>
<keyword evidence="1" id="KW-0812">Transmembrane</keyword>
<proteinExistence type="predicted"/>
<gene>
    <name evidence="2" type="ORF">A3D70_02355</name>
</gene>